<comment type="subcellular location">
    <subcellularLocation>
        <location evidence="1">Membrane</location>
        <topology evidence="1">Multi-pass membrane protein</topology>
    </subcellularLocation>
</comment>
<dbReference type="RefSeq" id="WP_317957875.1">
    <property type="nucleotide sequence ID" value="NZ_BSKO01000001.1"/>
</dbReference>
<dbReference type="Gene3D" id="1.20.1740.10">
    <property type="entry name" value="Amino acid/polyamine transporter I"/>
    <property type="match status" value="1"/>
</dbReference>
<evidence type="ECO:0000313" key="9">
    <source>
        <dbReference type="EMBL" id="GLO65545.1"/>
    </source>
</evidence>
<proteinExistence type="inferred from homology"/>
<keyword evidence="10" id="KW-1185">Reference proteome</keyword>
<evidence type="ECO:0000256" key="7">
    <source>
        <dbReference type="ARBA" id="ARBA00023136"/>
    </source>
</evidence>
<comment type="similarity">
    <text evidence="2">Belongs to the amino acid-polyamine-organocation (APC) superfamily. Spore germination protein (SGP) (TC 2.A.3.9) family.</text>
</comment>
<dbReference type="NCBIfam" id="TIGR00912">
    <property type="entry name" value="2A0309"/>
    <property type="match status" value="1"/>
</dbReference>
<feature type="transmembrane region" description="Helical" evidence="8">
    <location>
        <begin position="126"/>
        <end position="144"/>
    </location>
</feature>
<dbReference type="InterPro" id="IPR004761">
    <property type="entry name" value="Spore_GerAB"/>
</dbReference>
<feature type="transmembrane region" description="Helical" evidence="8">
    <location>
        <begin position="46"/>
        <end position="68"/>
    </location>
</feature>
<evidence type="ECO:0000256" key="2">
    <source>
        <dbReference type="ARBA" id="ARBA00007998"/>
    </source>
</evidence>
<keyword evidence="5 8" id="KW-0812">Transmembrane</keyword>
<evidence type="ECO:0000256" key="4">
    <source>
        <dbReference type="ARBA" id="ARBA00022544"/>
    </source>
</evidence>
<keyword evidence="3" id="KW-0813">Transport</keyword>
<feature type="transmembrane region" description="Helical" evidence="8">
    <location>
        <begin position="340"/>
        <end position="358"/>
    </location>
</feature>
<evidence type="ECO:0000256" key="5">
    <source>
        <dbReference type="ARBA" id="ARBA00022692"/>
    </source>
</evidence>
<feature type="transmembrane region" description="Helical" evidence="8">
    <location>
        <begin position="279"/>
        <end position="298"/>
    </location>
</feature>
<evidence type="ECO:0000256" key="3">
    <source>
        <dbReference type="ARBA" id="ARBA00022448"/>
    </source>
</evidence>
<evidence type="ECO:0000256" key="8">
    <source>
        <dbReference type="SAM" id="Phobius"/>
    </source>
</evidence>
<reference evidence="9 10" key="1">
    <citation type="submission" date="2023-02" db="EMBL/GenBank/DDBJ databases">
        <title>Oceanobacillus kimchii IFOP_LL358 isolated form Alexandrium catenella lab strain.</title>
        <authorList>
            <person name="Gajardo G."/>
            <person name="Ueki S."/>
            <person name="Maruyama F."/>
        </authorList>
    </citation>
    <scope>NUCLEOTIDE SEQUENCE [LARGE SCALE GENOMIC DNA]</scope>
    <source>
        <strain evidence="9 10">IFOP_LL358</strain>
    </source>
</reference>
<name>A0ABQ5TK95_9BACI</name>
<keyword evidence="4" id="KW-0309">Germination</keyword>
<keyword evidence="7 8" id="KW-0472">Membrane</keyword>
<feature type="transmembrane region" description="Helical" evidence="8">
    <location>
        <begin position="151"/>
        <end position="174"/>
    </location>
</feature>
<feature type="transmembrane region" description="Helical" evidence="8">
    <location>
        <begin position="16"/>
        <end position="34"/>
    </location>
</feature>
<sequence>MDINVRVKPNLKINTYYLFFIITFIQIGVGLLGLPQILYEHARQDAWISLLIGLVYLFIIMYVMVIILRQYSNADILGIQVDIFGKWIGKFLGTIFIIHFAIALFTIVLTYAQIVRVFMFPTLHPFVTGLLLAVLMITGVLGGLKVIVGVTFVFFFSSIWLLLLLIPATVHLDYTHYLPLFQASLPELLEGARATTYSYIGFEILLLIFPFLENKKTVLKTSLISAVWTTMVLLITTMIAIGFFSAEQLLRRDWSLLALFKIANFTFIERFDFIVVAEWIMVLVPNMMLLMWAITFGLKRLYRIPQKATLYISSILILIGSIMVTDHYSIQRVINFSSQLGFWLIFVYPLVLLPIVLIKSHLRKKNRRIKA</sequence>
<dbReference type="PANTHER" id="PTHR34975:SF2">
    <property type="entry name" value="SPORE GERMINATION PROTEIN A2"/>
    <property type="match status" value="1"/>
</dbReference>
<dbReference type="Pfam" id="PF03845">
    <property type="entry name" value="Spore_permease"/>
    <property type="match status" value="1"/>
</dbReference>
<comment type="caution">
    <text evidence="9">The sequence shown here is derived from an EMBL/GenBank/DDBJ whole genome shotgun (WGS) entry which is preliminary data.</text>
</comment>
<organism evidence="9 10">
    <name type="scientific">Oceanobacillus kimchii</name>
    <dbReference type="NCBI Taxonomy" id="746691"/>
    <lineage>
        <taxon>Bacteria</taxon>
        <taxon>Bacillati</taxon>
        <taxon>Bacillota</taxon>
        <taxon>Bacilli</taxon>
        <taxon>Bacillales</taxon>
        <taxon>Bacillaceae</taxon>
        <taxon>Oceanobacillus</taxon>
    </lineage>
</organism>
<evidence type="ECO:0000256" key="6">
    <source>
        <dbReference type="ARBA" id="ARBA00022989"/>
    </source>
</evidence>
<dbReference type="EMBL" id="BSKO01000001">
    <property type="protein sequence ID" value="GLO65545.1"/>
    <property type="molecule type" value="Genomic_DNA"/>
</dbReference>
<gene>
    <name evidence="9" type="ORF">MACH08_13290</name>
</gene>
<evidence type="ECO:0000313" key="10">
    <source>
        <dbReference type="Proteomes" id="UP001275436"/>
    </source>
</evidence>
<dbReference type="PANTHER" id="PTHR34975">
    <property type="entry name" value="SPORE GERMINATION PROTEIN A2"/>
    <property type="match status" value="1"/>
</dbReference>
<feature type="transmembrane region" description="Helical" evidence="8">
    <location>
        <begin position="194"/>
        <end position="212"/>
    </location>
</feature>
<accession>A0ABQ5TK95</accession>
<protein>
    <submittedName>
        <fullName evidence="9">Germination protein GerHB</fullName>
    </submittedName>
</protein>
<feature type="transmembrane region" description="Helical" evidence="8">
    <location>
        <begin position="310"/>
        <end position="328"/>
    </location>
</feature>
<dbReference type="Proteomes" id="UP001275436">
    <property type="component" value="Unassembled WGS sequence"/>
</dbReference>
<keyword evidence="6 8" id="KW-1133">Transmembrane helix</keyword>
<feature type="transmembrane region" description="Helical" evidence="8">
    <location>
        <begin position="224"/>
        <end position="246"/>
    </location>
</feature>
<feature type="transmembrane region" description="Helical" evidence="8">
    <location>
        <begin position="89"/>
        <end position="114"/>
    </location>
</feature>
<evidence type="ECO:0000256" key="1">
    <source>
        <dbReference type="ARBA" id="ARBA00004141"/>
    </source>
</evidence>